<feature type="non-terminal residue" evidence="2">
    <location>
        <position position="1"/>
    </location>
</feature>
<accession>A0A9K3D8B6</accession>
<comment type="caution">
    <text evidence="2">The sequence shown here is derived from an EMBL/GenBank/DDBJ whole genome shotgun (WGS) entry which is preliminary data.</text>
</comment>
<protein>
    <submittedName>
        <fullName evidence="2">Uncharacterized protein</fullName>
    </submittedName>
</protein>
<organism evidence="2 3">
    <name type="scientific">Kipferlia bialata</name>
    <dbReference type="NCBI Taxonomy" id="797122"/>
    <lineage>
        <taxon>Eukaryota</taxon>
        <taxon>Metamonada</taxon>
        <taxon>Carpediemonas-like organisms</taxon>
        <taxon>Kipferlia</taxon>
    </lineage>
</organism>
<evidence type="ECO:0000313" key="3">
    <source>
        <dbReference type="Proteomes" id="UP000265618"/>
    </source>
</evidence>
<gene>
    <name evidence="2" type="ORF">KIPB_012023</name>
</gene>
<evidence type="ECO:0000256" key="1">
    <source>
        <dbReference type="SAM" id="MobiDB-lite"/>
    </source>
</evidence>
<feature type="region of interest" description="Disordered" evidence="1">
    <location>
        <begin position="1"/>
        <end position="39"/>
    </location>
</feature>
<proteinExistence type="predicted"/>
<reference evidence="2 3" key="1">
    <citation type="journal article" date="2018" name="PLoS ONE">
        <title>The draft genome of Kipferlia bialata reveals reductive genome evolution in fornicate parasites.</title>
        <authorList>
            <person name="Tanifuji G."/>
            <person name="Takabayashi S."/>
            <person name="Kume K."/>
            <person name="Takagi M."/>
            <person name="Nakayama T."/>
            <person name="Kamikawa R."/>
            <person name="Inagaki Y."/>
            <person name="Hashimoto T."/>
        </authorList>
    </citation>
    <scope>NUCLEOTIDE SEQUENCE [LARGE SCALE GENOMIC DNA]</scope>
    <source>
        <strain evidence="2">NY0173</strain>
    </source>
</reference>
<dbReference type="EMBL" id="BDIP01005142">
    <property type="protein sequence ID" value="GIQ89530.1"/>
    <property type="molecule type" value="Genomic_DNA"/>
</dbReference>
<evidence type="ECO:0000313" key="2">
    <source>
        <dbReference type="EMBL" id="GIQ89530.1"/>
    </source>
</evidence>
<sequence length="162" mass="18344">VVEDPAVSPTPTPAKQTSQSIREPLEMTKVSKRAKPSVREELRAQFTSEPMSSRSSAVMEQFTLMTQDIPIDVLPSKVGPGELGLFTAQDITSGSEKSNTILLCEIPIFGWLTPFAQHSNRHKKSRYCHWCFKKMKSEDTVRCFSYHLTSMSATHMKQCRYE</sequence>
<keyword evidence="3" id="KW-1185">Reference proteome</keyword>
<dbReference type="AlphaFoldDB" id="A0A9K3D8B6"/>
<name>A0A9K3D8B6_9EUKA</name>
<dbReference type="Proteomes" id="UP000265618">
    <property type="component" value="Unassembled WGS sequence"/>
</dbReference>